<organism evidence="2 3">
    <name type="scientific">Rhodosorus marinus</name>
    <dbReference type="NCBI Taxonomy" id="101924"/>
    <lineage>
        <taxon>Eukaryota</taxon>
        <taxon>Rhodophyta</taxon>
        <taxon>Stylonematophyceae</taxon>
        <taxon>Stylonematales</taxon>
        <taxon>Stylonemataceae</taxon>
        <taxon>Rhodosorus</taxon>
    </lineage>
</organism>
<accession>A0AAV8UMA3</accession>
<reference evidence="2 3" key="1">
    <citation type="journal article" date="2023" name="Nat. Commun.">
        <title>Origin of minicircular mitochondrial genomes in red algae.</title>
        <authorList>
            <person name="Lee Y."/>
            <person name="Cho C.H."/>
            <person name="Lee Y.M."/>
            <person name="Park S.I."/>
            <person name="Yang J.H."/>
            <person name="West J.A."/>
            <person name="Bhattacharya D."/>
            <person name="Yoon H.S."/>
        </authorList>
    </citation>
    <scope>NUCLEOTIDE SEQUENCE [LARGE SCALE GENOMIC DNA]</scope>
    <source>
        <strain evidence="2 3">CCMP1338</strain>
        <tissue evidence="2">Whole cell</tissue>
    </source>
</reference>
<evidence type="ECO:0000313" key="2">
    <source>
        <dbReference type="EMBL" id="KAJ8903159.1"/>
    </source>
</evidence>
<dbReference type="Proteomes" id="UP001157974">
    <property type="component" value="Unassembled WGS sequence"/>
</dbReference>
<keyword evidence="3" id="KW-1185">Reference proteome</keyword>
<gene>
    <name evidence="2" type="ORF">NDN08_004270</name>
</gene>
<dbReference type="EMBL" id="JAMWBK010000007">
    <property type="protein sequence ID" value="KAJ8903159.1"/>
    <property type="molecule type" value="Genomic_DNA"/>
</dbReference>
<comment type="caution">
    <text evidence="2">The sequence shown here is derived from an EMBL/GenBank/DDBJ whole genome shotgun (WGS) entry which is preliminary data.</text>
</comment>
<name>A0AAV8UMA3_9RHOD</name>
<evidence type="ECO:0000256" key="1">
    <source>
        <dbReference type="SAM" id="SignalP"/>
    </source>
</evidence>
<dbReference type="AlphaFoldDB" id="A0AAV8UMA3"/>
<sequence length="158" mass="17736">MKGKNLFLFALLGLFALSLVTAVVAQGHDNHHEDEYDDDVEVVDDIAEASKADAVFEDEVYKTLSKNFEMLNDGAKESFLKKKLDEMMGTDVFGKVKELTDPAYDAVHQATADDYEGELSVFKQLKAEVHDLTSREGELARFLTKIYRMIIPAQKVAE</sequence>
<feature type="chain" id="PRO_5043507835" evidence="1">
    <location>
        <begin position="23"/>
        <end position="158"/>
    </location>
</feature>
<feature type="signal peptide" evidence="1">
    <location>
        <begin position="1"/>
        <end position="22"/>
    </location>
</feature>
<evidence type="ECO:0000313" key="3">
    <source>
        <dbReference type="Proteomes" id="UP001157974"/>
    </source>
</evidence>
<keyword evidence="1" id="KW-0732">Signal</keyword>
<protein>
    <submittedName>
        <fullName evidence="2">Uncharacterized protein</fullName>
    </submittedName>
</protein>
<proteinExistence type="predicted"/>